<gene>
    <name evidence="5" type="ORF">MF672_009920</name>
</gene>
<organism evidence="5 6">
    <name type="scientific">Actinomadura luzonensis</name>
    <dbReference type="NCBI Taxonomy" id="2805427"/>
    <lineage>
        <taxon>Bacteria</taxon>
        <taxon>Bacillati</taxon>
        <taxon>Actinomycetota</taxon>
        <taxon>Actinomycetes</taxon>
        <taxon>Streptosporangiales</taxon>
        <taxon>Thermomonosporaceae</taxon>
        <taxon>Actinomadura</taxon>
    </lineage>
</organism>
<dbReference type="InterPro" id="IPR017927">
    <property type="entry name" value="FAD-bd_FR_type"/>
</dbReference>
<dbReference type="InterPro" id="IPR050415">
    <property type="entry name" value="MRET"/>
</dbReference>
<dbReference type="PANTHER" id="PTHR47354">
    <property type="entry name" value="NADH OXIDOREDUCTASE HCR"/>
    <property type="match status" value="1"/>
</dbReference>
<dbReference type="Pfam" id="PF00175">
    <property type="entry name" value="NAD_binding_1"/>
    <property type="match status" value="1"/>
</dbReference>
<keyword evidence="3" id="KW-0411">Iron-sulfur</keyword>
<evidence type="ECO:0000256" key="3">
    <source>
        <dbReference type="ARBA" id="ARBA00023014"/>
    </source>
</evidence>
<keyword evidence="2" id="KW-0408">Iron</keyword>
<name>A0ABT0FP35_9ACTN</name>
<evidence type="ECO:0000256" key="2">
    <source>
        <dbReference type="ARBA" id="ARBA00022714"/>
    </source>
</evidence>
<accession>A0ABT0FP35</accession>
<dbReference type="Pfam" id="PF00970">
    <property type="entry name" value="FAD_binding_6"/>
    <property type="match status" value="1"/>
</dbReference>
<reference evidence="5 6" key="1">
    <citation type="submission" date="2022-04" db="EMBL/GenBank/DDBJ databases">
        <title>Genome draft of Actinomadura sp. ATCC 31491.</title>
        <authorList>
            <person name="Shi X."/>
            <person name="Du Y."/>
        </authorList>
    </citation>
    <scope>NUCLEOTIDE SEQUENCE [LARGE SCALE GENOMIC DNA]</scope>
    <source>
        <strain evidence="5 6">ATCC 31491</strain>
    </source>
</reference>
<dbReference type="PROSITE" id="PS51384">
    <property type="entry name" value="FAD_FR"/>
    <property type="match status" value="1"/>
</dbReference>
<feature type="domain" description="FAD-binding FR-type" evidence="4">
    <location>
        <begin position="5"/>
        <end position="106"/>
    </location>
</feature>
<keyword evidence="6" id="KW-1185">Reference proteome</keyword>
<evidence type="ECO:0000259" key="4">
    <source>
        <dbReference type="PROSITE" id="PS51384"/>
    </source>
</evidence>
<dbReference type="CDD" id="cd06217">
    <property type="entry name" value="FNR_iron_sulfur_binding_3"/>
    <property type="match status" value="1"/>
</dbReference>
<dbReference type="RefSeq" id="WP_242375569.1">
    <property type="nucleotide sequence ID" value="NZ_JAKRKC020000001.1"/>
</dbReference>
<dbReference type="PANTHER" id="PTHR47354:SF5">
    <property type="entry name" value="PROTEIN RFBI"/>
    <property type="match status" value="1"/>
</dbReference>
<dbReference type="InterPro" id="IPR008333">
    <property type="entry name" value="Cbr1-like_FAD-bd_dom"/>
</dbReference>
<evidence type="ECO:0000313" key="6">
    <source>
        <dbReference type="Proteomes" id="UP001317259"/>
    </source>
</evidence>
<evidence type="ECO:0000256" key="1">
    <source>
        <dbReference type="ARBA" id="ARBA00001974"/>
    </source>
</evidence>
<proteinExistence type="predicted"/>
<sequence length="242" mass="26436">MRPRLIWRTARLREARVETGTARTLVFEVPGWPGHAAGQHVDVRLTADDGYTAQRSYSLAAPADGELLELTVETVPDGEVSPYLTEVMRPGDEVEIRGPVGGWFVWRPASKAPVLLVAGGSGIVPLMAMIRERRRAASRVPFRLVYSLRAPESRYYAEELRRPEPGLDVTYLYTRATPDGVSRPAGRILLADLAEGGWPAGFEPDCYVCGPTGFVEAAADLLLALGHAPERIRTERFGPTGG</sequence>
<keyword evidence="2" id="KW-0479">Metal-binding</keyword>
<comment type="caution">
    <text evidence="5">The sequence shown here is derived from an EMBL/GenBank/DDBJ whole genome shotgun (WGS) entry which is preliminary data.</text>
</comment>
<keyword evidence="2" id="KW-0001">2Fe-2S</keyword>
<evidence type="ECO:0000313" key="5">
    <source>
        <dbReference type="EMBL" id="MCK2214104.1"/>
    </source>
</evidence>
<dbReference type="EMBL" id="JAKRKC020000001">
    <property type="protein sequence ID" value="MCK2214104.1"/>
    <property type="molecule type" value="Genomic_DNA"/>
</dbReference>
<protein>
    <submittedName>
        <fullName evidence="5">Ferredoxin reductase</fullName>
    </submittedName>
</protein>
<dbReference type="Proteomes" id="UP001317259">
    <property type="component" value="Unassembled WGS sequence"/>
</dbReference>
<comment type="cofactor">
    <cofactor evidence="1">
        <name>FAD</name>
        <dbReference type="ChEBI" id="CHEBI:57692"/>
    </cofactor>
</comment>
<dbReference type="InterPro" id="IPR001433">
    <property type="entry name" value="OxRdtase_FAD/NAD-bd"/>
</dbReference>